<comment type="catalytic activity">
    <reaction evidence="3">
        <text>[protein]-peptidylproline (omega=180) = [protein]-peptidylproline (omega=0)</text>
        <dbReference type="Rhea" id="RHEA:16237"/>
        <dbReference type="Rhea" id="RHEA-COMP:10747"/>
        <dbReference type="Rhea" id="RHEA-COMP:10748"/>
        <dbReference type="ChEBI" id="CHEBI:83833"/>
        <dbReference type="ChEBI" id="CHEBI:83834"/>
        <dbReference type="EC" id="5.2.1.8"/>
    </reaction>
</comment>
<dbReference type="InterPro" id="IPR044666">
    <property type="entry name" value="Cyclophilin_A-like"/>
</dbReference>
<keyword evidence="3" id="KW-0732">Signal</keyword>
<dbReference type="PANTHER" id="PTHR45625">
    <property type="entry name" value="PEPTIDYL-PROLYL CIS-TRANS ISOMERASE-RELATED"/>
    <property type="match status" value="1"/>
</dbReference>
<evidence type="ECO:0000256" key="3">
    <source>
        <dbReference type="RuleBase" id="RU363019"/>
    </source>
</evidence>
<feature type="domain" description="PPIase cyclophilin-type" evidence="5">
    <location>
        <begin position="43"/>
        <end position="205"/>
    </location>
</feature>
<dbReference type="PROSITE" id="PS50072">
    <property type="entry name" value="CSA_PPIASE_2"/>
    <property type="match status" value="1"/>
</dbReference>
<dbReference type="CDD" id="cd00317">
    <property type="entry name" value="cyclophilin"/>
    <property type="match status" value="1"/>
</dbReference>
<accession>A0A538T5I6</accession>
<protein>
    <recommendedName>
        <fullName evidence="3">Peptidyl-prolyl cis-trans isomerase</fullName>
        <shortName evidence="3">PPIase</shortName>
        <ecNumber evidence="3">5.2.1.8</ecNumber>
    </recommendedName>
</protein>
<feature type="chain" id="PRO_5022266554" description="Peptidyl-prolyl cis-trans isomerase" evidence="3">
    <location>
        <begin position="21"/>
        <end position="294"/>
    </location>
</feature>
<gene>
    <name evidence="6" type="ORF">E6K76_06640</name>
</gene>
<keyword evidence="1 3" id="KW-0697">Rotamase</keyword>
<keyword evidence="2 3" id="KW-0413">Isomerase</keyword>
<dbReference type="Pfam" id="PF00160">
    <property type="entry name" value="Pro_isomerase"/>
    <property type="match status" value="1"/>
</dbReference>
<organism evidence="6 7">
    <name type="scientific">Eiseniibacteriota bacterium</name>
    <dbReference type="NCBI Taxonomy" id="2212470"/>
    <lineage>
        <taxon>Bacteria</taxon>
        <taxon>Candidatus Eiseniibacteriota</taxon>
    </lineage>
</organism>
<dbReference type="AlphaFoldDB" id="A0A538T5I6"/>
<evidence type="ECO:0000256" key="1">
    <source>
        <dbReference type="ARBA" id="ARBA00023110"/>
    </source>
</evidence>
<comment type="caution">
    <text evidence="6">The sequence shown here is derived from an EMBL/GenBank/DDBJ whole genome shotgun (WGS) entry which is preliminary data.</text>
</comment>
<dbReference type="PROSITE" id="PS00170">
    <property type="entry name" value="CSA_PPIASE_1"/>
    <property type="match status" value="1"/>
</dbReference>
<feature type="compositionally biased region" description="Polar residues" evidence="4">
    <location>
        <begin position="276"/>
        <end position="286"/>
    </location>
</feature>
<dbReference type="GO" id="GO:0006457">
    <property type="term" value="P:protein folding"/>
    <property type="evidence" value="ECO:0007669"/>
    <property type="project" value="InterPro"/>
</dbReference>
<evidence type="ECO:0000313" key="6">
    <source>
        <dbReference type="EMBL" id="TMQ58902.1"/>
    </source>
</evidence>
<evidence type="ECO:0000259" key="5">
    <source>
        <dbReference type="PROSITE" id="PS50072"/>
    </source>
</evidence>
<dbReference type="InterPro" id="IPR020892">
    <property type="entry name" value="Cyclophilin-type_PPIase_CS"/>
</dbReference>
<comment type="function">
    <text evidence="3">PPIases accelerate the folding of proteins. It catalyzes the cis-trans isomerization of proline imidic peptide bonds in oligopeptides.</text>
</comment>
<reference evidence="6 7" key="1">
    <citation type="journal article" date="2019" name="Nat. Microbiol.">
        <title>Mediterranean grassland soil C-N compound turnover is dependent on rainfall and depth, and is mediated by genomically divergent microorganisms.</title>
        <authorList>
            <person name="Diamond S."/>
            <person name="Andeer P.F."/>
            <person name="Li Z."/>
            <person name="Crits-Christoph A."/>
            <person name="Burstein D."/>
            <person name="Anantharaman K."/>
            <person name="Lane K.R."/>
            <person name="Thomas B.C."/>
            <person name="Pan C."/>
            <person name="Northen T.R."/>
            <person name="Banfield J.F."/>
        </authorList>
    </citation>
    <scope>NUCLEOTIDE SEQUENCE [LARGE SCALE GENOMIC DNA]</scope>
    <source>
        <strain evidence="6">WS_6</strain>
    </source>
</reference>
<evidence type="ECO:0000256" key="4">
    <source>
        <dbReference type="SAM" id="MobiDB-lite"/>
    </source>
</evidence>
<dbReference type="EMBL" id="VBOW01000028">
    <property type="protein sequence ID" value="TMQ58902.1"/>
    <property type="molecule type" value="Genomic_DNA"/>
</dbReference>
<dbReference type="PANTHER" id="PTHR45625:SF4">
    <property type="entry name" value="PEPTIDYLPROLYL ISOMERASE DOMAIN AND WD REPEAT-CONTAINING PROTEIN 1"/>
    <property type="match status" value="1"/>
</dbReference>
<name>A0A538T5I6_UNCEI</name>
<dbReference type="GO" id="GO:0003755">
    <property type="term" value="F:peptidyl-prolyl cis-trans isomerase activity"/>
    <property type="evidence" value="ECO:0007669"/>
    <property type="project" value="UniProtKB-UniRule"/>
</dbReference>
<dbReference type="EC" id="5.2.1.8" evidence="3"/>
<evidence type="ECO:0000313" key="7">
    <source>
        <dbReference type="Proteomes" id="UP000316852"/>
    </source>
</evidence>
<proteinExistence type="inferred from homology"/>
<dbReference type="InterPro" id="IPR029000">
    <property type="entry name" value="Cyclophilin-like_dom_sf"/>
</dbReference>
<dbReference type="PRINTS" id="PR00153">
    <property type="entry name" value="CSAPPISMRASE"/>
</dbReference>
<feature type="signal peptide" evidence="3">
    <location>
        <begin position="1"/>
        <end position="20"/>
    </location>
</feature>
<dbReference type="SUPFAM" id="SSF50891">
    <property type="entry name" value="Cyclophilin-like"/>
    <property type="match status" value="1"/>
</dbReference>
<sequence>MKSVCLTAAFGVLVAGAAWAADPVTKAPAAKAARPAAKAASDEVAVLDTSKGRMVVEFWEKDAPQTVANFKKLARQGYYDGTGFHRIIKGFMIQGGDPNSKNPNAPNLGTGGPGYTINDEFNAHKHVKGVLSMANTGTPNSAGSQFFIMHGANSGLDGKYTAFGHLIAGMDVLDKIANSSTGPNPGMPNENSKPLEWTTIKSVKITPRAAYNASVAAAKKTEASKPAATRRAGVKAGVGAGVGMDMKAGDTNPAATTPSDETAKPATGEAGDKANPETQTPPQSEGGNEPQGGK</sequence>
<evidence type="ECO:0000256" key="2">
    <source>
        <dbReference type="ARBA" id="ARBA00023235"/>
    </source>
</evidence>
<dbReference type="InterPro" id="IPR002130">
    <property type="entry name" value="Cyclophilin-type_PPIase_dom"/>
</dbReference>
<comment type="similarity">
    <text evidence="3">Belongs to the cyclophilin-type PPIase family.</text>
</comment>
<dbReference type="Proteomes" id="UP000316852">
    <property type="component" value="Unassembled WGS sequence"/>
</dbReference>
<feature type="region of interest" description="Disordered" evidence="4">
    <location>
        <begin position="240"/>
        <end position="294"/>
    </location>
</feature>
<dbReference type="Gene3D" id="2.40.100.10">
    <property type="entry name" value="Cyclophilin-like"/>
    <property type="match status" value="1"/>
</dbReference>